<dbReference type="PANTHER" id="PTHR45982">
    <property type="entry name" value="REGULATOR OF CHROMOSOME CONDENSATION"/>
    <property type="match status" value="1"/>
</dbReference>
<evidence type="ECO:0000256" key="1">
    <source>
        <dbReference type="SAM" id="MobiDB-lite"/>
    </source>
</evidence>
<organism evidence="2 3">
    <name type="scientific">Sandaracinus amylolyticus</name>
    <dbReference type="NCBI Taxonomy" id="927083"/>
    <lineage>
        <taxon>Bacteria</taxon>
        <taxon>Pseudomonadati</taxon>
        <taxon>Myxococcota</taxon>
        <taxon>Polyangia</taxon>
        <taxon>Polyangiales</taxon>
        <taxon>Sandaracinaceae</taxon>
        <taxon>Sandaracinus</taxon>
    </lineage>
</organism>
<dbReference type="SUPFAM" id="SSF50985">
    <property type="entry name" value="RCC1/BLIP-II"/>
    <property type="match status" value="2"/>
</dbReference>
<accession>A0A0F6W9R9</accession>
<dbReference type="PROSITE" id="PS51257">
    <property type="entry name" value="PROKAR_LIPOPROTEIN"/>
    <property type="match status" value="1"/>
</dbReference>
<dbReference type="Pfam" id="PF13540">
    <property type="entry name" value="RCC1_2"/>
    <property type="match status" value="2"/>
</dbReference>
<dbReference type="InterPro" id="IPR009091">
    <property type="entry name" value="RCC1/BLIP-II"/>
</dbReference>
<evidence type="ECO:0000313" key="2">
    <source>
        <dbReference type="EMBL" id="AKF10996.1"/>
    </source>
</evidence>
<dbReference type="Pfam" id="PF11617">
    <property type="entry name" value="Cu-binding_MopE"/>
    <property type="match status" value="8"/>
</dbReference>
<dbReference type="GO" id="GO:0005737">
    <property type="term" value="C:cytoplasm"/>
    <property type="evidence" value="ECO:0007669"/>
    <property type="project" value="TreeGrafter"/>
</dbReference>
<dbReference type="OrthoDB" id="9758365at2"/>
<feature type="compositionally biased region" description="Basic and acidic residues" evidence="1">
    <location>
        <begin position="424"/>
        <end position="441"/>
    </location>
</feature>
<feature type="region of interest" description="Disordered" evidence="1">
    <location>
        <begin position="424"/>
        <end position="448"/>
    </location>
</feature>
<name>A0A0F6W9R9_9BACT</name>
<keyword evidence="3" id="KW-1185">Reference proteome</keyword>
<dbReference type="Gene3D" id="2.130.10.30">
    <property type="entry name" value="Regulator of chromosome condensation 1/beta-lactamase-inhibitor protein II"/>
    <property type="match status" value="2"/>
</dbReference>
<gene>
    <name evidence="2" type="ORF">DB32_008145</name>
</gene>
<feature type="region of interest" description="Disordered" evidence="1">
    <location>
        <begin position="337"/>
        <end position="377"/>
    </location>
</feature>
<evidence type="ECO:0000313" key="3">
    <source>
        <dbReference type="Proteomes" id="UP000034883"/>
    </source>
</evidence>
<dbReference type="InterPro" id="IPR021655">
    <property type="entry name" value="Put_metal-bd"/>
</dbReference>
<reference evidence="2 3" key="1">
    <citation type="submission" date="2015-03" db="EMBL/GenBank/DDBJ databases">
        <title>Genome assembly of Sandaracinus amylolyticus DSM 53668.</title>
        <authorList>
            <person name="Sharma G."/>
            <person name="Subramanian S."/>
        </authorList>
    </citation>
    <scope>NUCLEOTIDE SEQUENCE [LARGE SCALE GENOMIC DNA]</scope>
    <source>
        <strain evidence="2 3">DSM 53668</strain>
    </source>
</reference>
<dbReference type="KEGG" id="samy:DB32_008145"/>
<dbReference type="Proteomes" id="UP000034883">
    <property type="component" value="Chromosome"/>
</dbReference>
<dbReference type="RefSeq" id="WP_053237909.1">
    <property type="nucleotide sequence ID" value="NZ_CP011125.1"/>
</dbReference>
<sequence>MRSLRPIFVLLVLWLAGCGDDPDDPAVDGGGTDAAVVCTQDEDCDDDRFCNGAEDCAPASPSADARGCAPATVAPCVTGQVCDESARSCTTECSVTEDADGDGARATECGGDDCDDADATRFPEATEVCDLLGHDEDCDPTTYGERDVDGDGETDAICCNGETCGRDCDDLRRGTSPDASEVCDGLDNDCDDLVDERVTVAVWPDLDFDLHGDSGATAEMRCAGAFGYATVGDDCDDDDPAVHPAQVEICDGKDNDCDALQDEAPAAVTWYADADGDGFGSSDPTLARISCTPLPGYSLRATDCDDARAGMSPATPERCDGLDNDCNGRPDFILGARDTEDDDGDGHADLACPGGDDCDDRDPTSAPESAEICDGRDNDCNGAIDDGAAMGSWWIDRDGDTYGDDDTAPVMSCAFVRGRIPRGGDCDDSSADRRPGAREVCDGSDDDCDELVDEGSERGAYYVDADGDGLGAGTALLACVAPSDRVDDASDCDDTNRSIGAARVFFVDADGDTWGDPLRSELSCATLSNRVTRGGDCADGDAAIYPMATERCGGGDEDCDGATDEDPAASASCTIMGASAVCSAGACTIGMCAPGLGDCNTSSADGCETSLRTDATSCGACGVACDPGERCREGECARVTSITAGDSHVCALLDTGRVACWGSNLYAQLGRGTTGSSGAPPTDASQLVQLYTGAVLGDVVDIDSHPDANFTCAVRATGQVVCWGQNHELQIGDDAPASYASRAVPIPNVGGATHVTVGSRHACAIVGSGEVRCWGSNSGGQLVSGSTTPVRSGAGVVAVENEGGMQRPIPDAIAIAAANELTCVLHAGGQRVSCAGRNGSGGGAAGQLGRGTLAAGIYPIADDAIIPTGTVLNGIEAGAGSYDGFMCATRAVGAPLCWGLNTYEALGPGGAINAPRPFQPLLFAQTQGVSIGQDFLCVRYTNESFGPRVACSGLNGSGQLGNDSMANTATPVDVISAPADAPRGHLRSDEVAQMTTGRSFVCALLTNGAVTCWGQPAMIYGDGTTSARRVAIPTSVVANVP</sequence>
<proteinExistence type="predicted"/>
<dbReference type="STRING" id="927083.DB32_008145"/>
<dbReference type="PROSITE" id="PS50012">
    <property type="entry name" value="RCC1_3"/>
    <property type="match status" value="2"/>
</dbReference>
<dbReference type="GO" id="GO:0005085">
    <property type="term" value="F:guanyl-nucleotide exchange factor activity"/>
    <property type="evidence" value="ECO:0007669"/>
    <property type="project" value="TreeGrafter"/>
</dbReference>
<dbReference type="AlphaFoldDB" id="A0A0F6W9R9"/>
<dbReference type="InterPro" id="IPR051553">
    <property type="entry name" value="Ran_GTPase-activating"/>
</dbReference>
<protein>
    <submittedName>
        <fullName evidence="2">BNR repeat domain protein</fullName>
    </submittedName>
</protein>
<dbReference type="InterPro" id="IPR000408">
    <property type="entry name" value="Reg_chr_condens"/>
</dbReference>
<dbReference type="PANTHER" id="PTHR45982:SF1">
    <property type="entry name" value="REGULATOR OF CHROMOSOME CONDENSATION"/>
    <property type="match status" value="1"/>
</dbReference>
<dbReference type="EMBL" id="CP011125">
    <property type="protein sequence ID" value="AKF10996.1"/>
    <property type="molecule type" value="Genomic_DNA"/>
</dbReference>